<dbReference type="Proteomes" id="UP000750711">
    <property type="component" value="Unassembled WGS sequence"/>
</dbReference>
<feature type="domain" description="SGF29 C-terminal" evidence="7">
    <location>
        <begin position="213"/>
        <end position="354"/>
    </location>
</feature>
<organism evidence="8 9">
    <name type="scientific">Trichoglossum hirsutum</name>
    <dbReference type="NCBI Taxonomy" id="265104"/>
    <lineage>
        <taxon>Eukaryota</taxon>
        <taxon>Fungi</taxon>
        <taxon>Dikarya</taxon>
        <taxon>Ascomycota</taxon>
        <taxon>Pezizomycotina</taxon>
        <taxon>Geoglossomycetes</taxon>
        <taxon>Geoglossales</taxon>
        <taxon>Geoglossaceae</taxon>
        <taxon>Trichoglossum</taxon>
    </lineage>
</organism>
<comment type="caution">
    <text evidence="8">The sequence shown here is derived from an EMBL/GenBank/DDBJ whole genome shotgun (WGS) entry which is preliminary data.</text>
</comment>
<keyword evidence="2" id="KW-0805">Transcription regulation</keyword>
<name>A0A9P8LDM0_9PEZI</name>
<keyword evidence="5" id="KW-0175">Coiled coil</keyword>
<feature type="region of interest" description="Disordered" evidence="6">
    <location>
        <begin position="107"/>
        <end position="180"/>
    </location>
</feature>
<dbReference type="InterPro" id="IPR037802">
    <property type="entry name" value="SGF29"/>
</dbReference>
<evidence type="ECO:0000313" key="9">
    <source>
        <dbReference type="Proteomes" id="UP000750711"/>
    </source>
</evidence>
<dbReference type="FunFam" id="2.30.30.140:FF:000055">
    <property type="entry name" value="SAGA complex component"/>
    <property type="match status" value="1"/>
</dbReference>
<reference evidence="8" key="1">
    <citation type="submission" date="2021-03" db="EMBL/GenBank/DDBJ databases">
        <title>Comparative genomics and phylogenomic investigation of the class Geoglossomycetes provide insights into ecological specialization and systematics.</title>
        <authorList>
            <person name="Melie T."/>
            <person name="Pirro S."/>
            <person name="Miller A.N."/>
            <person name="Quandt A."/>
        </authorList>
    </citation>
    <scope>NUCLEOTIDE SEQUENCE</scope>
    <source>
        <strain evidence="8">CAQ_001_2017</strain>
    </source>
</reference>
<gene>
    <name evidence="8" type="ORF">GP486_002836</name>
</gene>
<accession>A0A9P8LDM0</accession>
<proteinExistence type="predicted"/>
<dbReference type="AlphaFoldDB" id="A0A9P8LDM0"/>
<evidence type="ECO:0000256" key="5">
    <source>
        <dbReference type="SAM" id="Coils"/>
    </source>
</evidence>
<dbReference type="GO" id="GO:0005634">
    <property type="term" value="C:nucleus"/>
    <property type="evidence" value="ECO:0007669"/>
    <property type="project" value="UniProtKB-SubCell"/>
</dbReference>
<evidence type="ECO:0000256" key="6">
    <source>
        <dbReference type="SAM" id="MobiDB-lite"/>
    </source>
</evidence>
<comment type="subcellular location">
    <subcellularLocation>
        <location evidence="1">Nucleus</location>
    </subcellularLocation>
</comment>
<keyword evidence="4" id="KW-0539">Nucleus</keyword>
<feature type="coiled-coil region" evidence="5">
    <location>
        <begin position="32"/>
        <end position="66"/>
    </location>
</feature>
<evidence type="ECO:0000256" key="3">
    <source>
        <dbReference type="ARBA" id="ARBA00023163"/>
    </source>
</evidence>
<dbReference type="InterPro" id="IPR047287">
    <property type="entry name" value="Tudor_SGF29_rpt2"/>
</dbReference>
<sequence>MAARNRPRALKDDDAHEERNMWNQILNDLKRCKNINSKAAEITAQIRDAEERAKNENGELSLAELDALQALYRDGVKLAEQEQAILKDEPNRVIPNLGILTALRAASESDTTRAAPASSVPPKSRNPKRKLDETPASNTMETPTQPSNPLSTSVSTPGGHTRLKATTGRSGSVPSVAPKEAKDVPALKIEEPVSASTIESVGTPSKIAGIEKSGASLKVGTEVAFRNNKHKGLDGEFIQCTVISVVGDGVKKRYEIQDPEPDDNGNPGQIYKASAAYIIPIPPSSVNLASLPDFQKGKQVLARYPETTTFYKAEVMGMKKTATGYFCRLRFEGEEEKDREVEVERRYVLDVGSK</sequence>
<dbReference type="CDD" id="cd20393">
    <property type="entry name" value="Tudor_SGF29_rpt1"/>
    <property type="match status" value="1"/>
</dbReference>
<dbReference type="EMBL" id="JAGHQM010000343">
    <property type="protein sequence ID" value="KAH0562479.1"/>
    <property type="molecule type" value="Genomic_DNA"/>
</dbReference>
<protein>
    <recommendedName>
        <fullName evidence="7">SGF29 C-terminal domain-containing protein</fullName>
    </recommendedName>
</protein>
<dbReference type="InterPro" id="IPR010750">
    <property type="entry name" value="SGF29_tudor-like_dom"/>
</dbReference>
<keyword evidence="3" id="KW-0804">Transcription</keyword>
<dbReference type="Pfam" id="PF07039">
    <property type="entry name" value="SGF29_Tudor"/>
    <property type="match status" value="1"/>
</dbReference>
<feature type="non-terminal residue" evidence="8">
    <location>
        <position position="354"/>
    </location>
</feature>
<dbReference type="CDD" id="cd20394">
    <property type="entry name" value="Tudor_SGF29_rpt2"/>
    <property type="match status" value="1"/>
</dbReference>
<evidence type="ECO:0000256" key="4">
    <source>
        <dbReference type="ARBA" id="ARBA00023242"/>
    </source>
</evidence>
<evidence type="ECO:0000313" key="8">
    <source>
        <dbReference type="EMBL" id="KAH0562479.1"/>
    </source>
</evidence>
<dbReference type="PANTHER" id="PTHR21539:SF0">
    <property type="entry name" value="SAGA-ASSOCIATED FACTOR 29"/>
    <property type="match status" value="1"/>
</dbReference>
<evidence type="ECO:0000256" key="2">
    <source>
        <dbReference type="ARBA" id="ARBA00023015"/>
    </source>
</evidence>
<feature type="compositionally biased region" description="Polar residues" evidence="6">
    <location>
        <begin position="135"/>
        <end position="158"/>
    </location>
</feature>
<dbReference type="InterPro" id="IPR047288">
    <property type="entry name" value="Tudor_SGF29_rpt1"/>
</dbReference>
<evidence type="ECO:0000259" key="7">
    <source>
        <dbReference type="PROSITE" id="PS51518"/>
    </source>
</evidence>
<dbReference type="Gene3D" id="2.30.30.140">
    <property type="match status" value="1"/>
</dbReference>
<dbReference type="PROSITE" id="PS51518">
    <property type="entry name" value="SGF29_C"/>
    <property type="match status" value="1"/>
</dbReference>
<dbReference type="GO" id="GO:0000124">
    <property type="term" value="C:SAGA complex"/>
    <property type="evidence" value="ECO:0007669"/>
    <property type="project" value="InterPro"/>
</dbReference>
<dbReference type="PANTHER" id="PTHR21539">
    <property type="entry name" value="SAGA-ASSOCIATED FACTOR 29"/>
    <property type="match status" value="1"/>
</dbReference>
<keyword evidence="9" id="KW-1185">Reference proteome</keyword>
<evidence type="ECO:0000256" key="1">
    <source>
        <dbReference type="ARBA" id="ARBA00004123"/>
    </source>
</evidence>